<feature type="chain" id="PRO_5013019633" evidence="1">
    <location>
        <begin position="22"/>
        <end position="259"/>
    </location>
</feature>
<keyword evidence="3" id="KW-1185">Reference proteome</keyword>
<proteinExistence type="predicted"/>
<protein>
    <submittedName>
        <fullName evidence="2">Extracellular solute-binding protein, family 3</fullName>
    </submittedName>
</protein>
<dbReference type="RefSeq" id="WP_073323957.1">
    <property type="nucleotide sequence ID" value="NZ_FQWD01000005.1"/>
</dbReference>
<evidence type="ECO:0000256" key="1">
    <source>
        <dbReference type="SAM" id="SignalP"/>
    </source>
</evidence>
<reference evidence="3" key="1">
    <citation type="submission" date="2016-11" db="EMBL/GenBank/DDBJ databases">
        <authorList>
            <person name="Varghese N."/>
            <person name="Submissions S."/>
        </authorList>
    </citation>
    <scope>NUCLEOTIDE SEQUENCE [LARGE SCALE GENOMIC DNA]</scope>
    <source>
        <strain evidence="3">CGMCC 1.8995</strain>
    </source>
</reference>
<feature type="signal peptide" evidence="1">
    <location>
        <begin position="1"/>
        <end position="21"/>
    </location>
</feature>
<dbReference type="Proteomes" id="UP000184520">
    <property type="component" value="Unassembled WGS sequence"/>
</dbReference>
<evidence type="ECO:0000313" key="2">
    <source>
        <dbReference type="EMBL" id="SHG83196.1"/>
    </source>
</evidence>
<dbReference type="Gene3D" id="3.40.190.10">
    <property type="entry name" value="Periplasmic binding protein-like II"/>
    <property type="match status" value="2"/>
</dbReference>
<dbReference type="OrthoDB" id="5416480at2"/>
<sequence length="259" mass="29161">MRVVYLLFSITCLLLSLSVRAETYVVASQNIPYYPHYEFSSEVDKGFAWALLEAYSKHTGVSFEYVAMPVLRLQVELEKGNVDLVYPDHPTWTNPVNDNKTKHYSAPLTDSLVGTFVKAPRYGQDISRIRKLAIVLGFSPLYWQDRIDSGKTKLISVADNKAALYLAQLDRADAVDMDYYVANYLLSTLSDVDDFVLDPNLPVTTVEFCLSTLNNPELVADISEFIAQHPDVVAKLKAQYGLDDPTERLKKLRNQKGPG</sequence>
<dbReference type="AlphaFoldDB" id="A0A1M5N0V1"/>
<evidence type="ECO:0000313" key="3">
    <source>
        <dbReference type="Proteomes" id="UP000184520"/>
    </source>
</evidence>
<dbReference type="STRING" id="634436.SAMN05216361_3037"/>
<accession>A0A1M5N0V1</accession>
<dbReference type="EMBL" id="FQWD01000005">
    <property type="protein sequence ID" value="SHG83196.1"/>
    <property type="molecule type" value="Genomic_DNA"/>
</dbReference>
<keyword evidence="1" id="KW-0732">Signal</keyword>
<gene>
    <name evidence="2" type="ORF">SAMN05216361_3037</name>
</gene>
<dbReference type="SUPFAM" id="SSF53850">
    <property type="entry name" value="Periplasmic binding protein-like II"/>
    <property type="match status" value="1"/>
</dbReference>
<name>A0A1M5N0V1_9ALTE</name>
<organism evidence="2 3">
    <name type="scientific">Marisediminitalea aggregata</name>
    <dbReference type="NCBI Taxonomy" id="634436"/>
    <lineage>
        <taxon>Bacteria</taxon>
        <taxon>Pseudomonadati</taxon>
        <taxon>Pseudomonadota</taxon>
        <taxon>Gammaproteobacteria</taxon>
        <taxon>Alteromonadales</taxon>
        <taxon>Alteromonadaceae</taxon>
        <taxon>Marisediminitalea</taxon>
    </lineage>
</organism>